<keyword evidence="2" id="KW-0858">Xylan degradation</keyword>
<dbReference type="EMBL" id="CYYC01000001">
    <property type="protein sequence ID" value="CUM76425.1"/>
    <property type="molecule type" value="Genomic_DNA"/>
</dbReference>
<accession>A0A173RF50</accession>
<evidence type="ECO:0000259" key="1">
    <source>
        <dbReference type="PROSITE" id="PS51677"/>
    </source>
</evidence>
<dbReference type="InterPro" id="IPR037950">
    <property type="entry name" value="PgdA-like"/>
</dbReference>
<evidence type="ECO:0000313" key="2">
    <source>
        <dbReference type="EMBL" id="CUM76425.1"/>
    </source>
</evidence>
<dbReference type="CDD" id="cd10938">
    <property type="entry name" value="CE4_HpPgdA_like"/>
    <property type="match status" value="1"/>
</dbReference>
<proteinExistence type="predicted"/>
<dbReference type="AlphaFoldDB" id="A0A173RF50"/>
<protein>
    <submittedName>
        <fullName evidence="2">Bifunctional xylanase/deacetylase</fullName>
    </submittedName>
    <submittedName>
        <fullName evidence="3">Polysaccharide deacetylase</fullName>
    </submittedName>
</protein>
<dbReference type="EMBL" id="QSOE01000125">
    <property type="protein sequence ID" value="RGI80524.1"/>
    <property type="molecule type" value="Genomic_DNA"/>
</dbReference>
<dbReference type="PANTHER" id="PTHR47561:SF1">
    <property type="entry name" value="POLYSACCHARIDE DEACETYLASE FAMILY PROTEIN (AFU_ORTHOLOGUE AFUA_6G05030)"/>
    <property type="match status" value="1"/>
</dbReference>
<dbReference type="SUPFAM" id="SSF88713">
    <property type="entry name" value="Glycoside hydrolase/deacetylase"/>
    <property type="match status" value="1"/>
</dbReference>
<keyword evidence="2" id="KW-0326">Glycosidase</keyword>
<name>A0A173RF50_9FIRM</name>
<evidence type="ECO:0000313" key="3">
    <source>
        <dbReference type="EMBL" id="RGI80524.1"/>
    </source>
</evidence>
<dbReference type="Pfam" id="PF01522">
    <property type="entry name" value="Polysacc_deac_1"/>
    <property type="match status" value="1"/>
</dbReference>
<keyword evidence="2" id="KW-0119">Carbohydrate metabolism</keyword>
<dbReference type="GO" id="GO:0016798">
    <property type="term" value="F:hydrolase activity, acting on glycosyl bonds"/>
    <property type="evidence" value="ECO:0007669"/>
    <property type="project" value="UniProtKB-KW"/>
</dbReference>
<organism evidence="2 5">
    <name type="scientific">Anaerobutyricum hallii</name>
    <dbReference type="NCBI Taxonomy" id="39488"/>
    <lineage>
        <taxon>Bacteria</taxon>
        <taxon>Bacillati</taxon>
        <taxon>Bacillota</taxon>
        <taxon>Clostridia</taxon>
        <taxon>Lachnospirales</taxon>
        <taxon>Lachnospiraceae</taxon>
        <taxon>Anaerobutyricum</taxon>
    </lineage>
</organism>
<feature type="domain" description="NodB homology" evidence="1">
    <location>
        <begin position="39"/>
        <end position="276"/>
    </location>
</feature>
<dbReference type="GO" id="GO:0045493">
    <property type="term" value="P:xylan catabolic process"/>
    <property type="evidence" value="ECO:0007669"/>
    <property type="project" value="UniProtKB-KW"/>
</dbReference>
<gene>
    <name evidence="2" type="primary">xynD</name>
    <name evidence="4" type="ORF">DW972_07990</name>
    <name evidence="3" type="ORF">DXD91_13320</name>
    <name evidence="2" type="ORF">ERS852578_00081</name>
</gene>
<dbReference type="Gene3D" id="3.20.20.370">
    <property type="entry name" value="Glycoside hydrolase/deacetylase"/>
    <property type="match status" value="1"/>
</dbReference>
<dbReference type="GO" id="GO:0016810">
    <property type="term" value="F:hydrolase activity, acting on carbon-nitrogen (but not peptide) bonds"/>
    <property type="evidence" value="ECO:0007669"/>
    <property type="project" value="InterPro"/>
</dbReference>
<dbReference type="Proteomes" id="UP000286561">
    <property type="component" value="Unassembled WGS sequence"/>
</dbReference>
<evidence type="ECO:0000313" key="4">
    <source>
        <dbReference type="EMBL" id="RGZ82696.1"/>
    </source>
</evidence>
<dbReference type="Proteomes" id="UP000095390">
    <property type="component" value="Unassembled WGS sequence"/>
</dbReference>
<dbReference type="PROSITE" id="PS51677">
    <property type="entry name" value="NODB"/>
    <property type="match status" value="1"/>
</dbReference>
<dbReference type="PANTHER" id="PTHR47561">
    <property type="entry name" value="POLYSACCHARIDE DEACETYLASE FAMILY PROTEIN (AFU_ORTHOLOGUE AFUA_6G05030)"/>
    <property type="match status" value="1"/>
</dbReference>
<keyword evidence="2" id="KW-0378">Hydrolase</keyword>
<evidence type="ECO:0000313" key="6">
    <source>
        <dbReference type="Proteomes" id="UP000262524"/>
    </source>
</evidence>
<dbReference type="RefSeq" id="WP_022170590.1">
    <property type="nucleotide sequence ID" value="NZ_CATVRT010000004.1"/>
</dbReference>
<dbReference type="Proteomes" id="UP000262524">
    <property type="component" value="Unassembled WGS sequence"/>
</dbReference>
<keyword evidence="2" id="KW-0624">Polysaccharide degradation</keyword>
<sequence length="276" mass="31743">MNLEKPKWPDGKKCAAMLTINLNAELFWLQIDPSCKDMPKTLSLGQYGMTRGVDRILSILKERGIKATFFTPGWVAEQYPDKLKKIKEEGHEIASLAYKHENMALLTEEEQEEAMKKGIEAIQNVCGVTPVGFRAPEGELTLDTLRIAKKYGMHYSSNLCDDDRPYQKDLENGETLLEIPIHWDNYDLPYFAFNYHPAFPKGQGRIANYTGVINNWKDEFYGCYEYGLCYVLQLDPAAIGAPGRIGLLEELLDYIDEFDSVWWTSGEEMYQYYQNK</sequence>
<evidence type="ECO:0000313" key="5">
    <source>
        <dbReference type="Proteomes" id="UP000095390"/>
    </source>
</evidence>
<reference evidence="6 7" key="2">
    <citation type="submission" date="2018-08" db="EMBL/GenBank/DDBJ databases">
        <title>A genome reference for cultivated species of the human gut microbiota.</title>
        <authorList>
            <person name="Zou Y."/>
            <person name="Xue W."/>
            <person name="Luo G."/>
        </authorList>
    </citation>
    <scope>NUCLEOTIDE SEQUENCE [LARGE SCALE GENOMIC DNA]</scope>
    <source>
        <strain evidence="4 7">AM48-23BH</strain>
        <strain evidence="3 6">TM10-1AC</strain>
    </source>
</reference>
<dbReference type="EMBL" id="QSEP01000042">
    <property type="protein sequence ID" value="RGZ82696.1"/>
    <property type="molecule type" value="Genomic_DNA"/>
</dbReference>
<evidence type="ECO:0000313" key="7">
    <source>
        <dbReference type="Proteomes" id="UP000286561"/>
    </source>
</evidence>
<dbReference type="OrthoDB" id="258610at2"/>
<reference evidence="2 5" key="1">
    <citation type="submission" date="2015-09" db="EMBL/GenBank/DDBJ databases">
        <authorList>
            <consortium name="Pathogen Informatics"/>
        </authorList>
    </citation>
    <scope>NUCLEOTIDE SEQUENCE [LARGE SCALE GENOMIC DNA]</scope>
    <source>
        <strain evidence="2 5">2789STDY5834966</strain>
    </source>
</reference>
<dbReference type="InterPro" id="IPR011330">
    <property type="entry name" value="Glyco_hydro/deAcase_b/a-brl"/>
</dbReference>
<dbReference type="InterPro" id="IPR002509">
    <property type="entry name" value="NODB_dom"/>
</dbReference>